<comment type="caution">
    <text evidence="2">The sequence shown here is derived from an EMBL/GenBank/DDBJ whole genome shotgun (WGS) entry which is preliminary data.</text>
</comment>
<reference evidence="3" key="1">
    <citation type="submission" date="2013-11" db="EMBL/GenBank/DDBJ databases">
        <authorList>
            <person name="Hoang H.T."/>
            <person name="Killian M.L."/>
            <person name="Madson D.M."/>
            <person name="Arruda P.H.E."/>
            <person name="Sun D."/>
            <person name="Schwartz K.J."/>
            <person name="Yoon K."/>
        </authorList>
    </citation>
    <scope>NUCLEOTIDE SEQUENCE [LARGE SCALE GENOMIC DNA]</scope>
    <source>
        <strain evidence="3">CDK2</strain>
    </source>
</reference>
<keyword evidence="3" id="KW-1185">Reference proteome</keyword>
<dbReference type="STRING" id="699431.SY89_02645"/>
<dbReference type="Pfam" id="PF01863">
    <property type="entry name" value="YgjP-like"/>
    <property type="match status" value="1"/>
</dbReference>
<feature type="domain" description="YgjP-like metallopeptidase" evidence="1">
    <location>
        <begin position="2"/>
        <end position="72"/>
    </location>
</feature>
<dbReference type="InterPro" id="IPR002725">
    <property type="entry name" value="YgjP-like_metallopeptidase"/>
</dbReference>
<dbReference type="PANTHER" id="PTHR30399">
    <property type="entry name" value="UNCHARACTERIZED PROTEIN YGJP"/>
    <property type="match status" value="1"/>
</dbReference>
<dbReference type="AlphaFoldDB" id="A0A0P7FXD3"/>
<gene>
    <name evidence="2" type="ORF">SY89_02645</name>
</gene>
<evidence type="ECO:0000313" key="2">
    <source>
        <dbReference type="EMBL" id="KPN31888.1"/>
    </source>
</evidence>
<evidence type="ECO:0000259" key="1">
    <source>
        <dbReference type="Pfam" id="PF01863"/>
    </source>
</evidence>
<dbReference type="InterPro" id="IPR053136">
    <property type="entry name" value="UTP_pyrophosphatase-like"/>
</dbReference>
<name>A0A0P7FXD3_9EURY</name>
<dbReference type="EMBL" id="LGUC01000001">
    <property type="protein sequence ID" value="KPN31888.1"/>
    <property type="molecule type" value="Genomic_DNA"/>
</dbReference>
<proteinExistence type="predicted"/>
<dbReference type="CDD" id="cd07344">
    <property type="entry name" value="M48_yhfN_like"/>
    <property type="match status" value="1"/>
</dbReference>
<sequence length="83" mass="9720">MRNQKTKWGSCSSTGTLGLNWRLMQAPPAIVDYIVVHELAHLREMNHSEAFWEIVGEFDPEWEQHRAWLREHSAELVFSEADL</sequence>
<dbReference type="Proteomes" id="UP000050535">
    <property type="component" value="Unassembled WGS sequence"/>
</dbReference>
<accession>A0A0P7FXD3</accession>
<organism evidence="2 3">
    <name type="scientific">Halolamina pelagica</name>
    <dbReference type="NCBI Taxonomy" id="699431"/>
    <lineage>
        <taxon>Archaea</taxon>
        <taxon>Methanobacteriati</taxon>
        <taxon>Methanobacteriota</taxon>
        <taxon>Stenosarchaea group</taxon>
        <taxon>Halobacteria</taxon>
        <taxon>Halobacteriales</taxon>
        <taxon>Haloferacaceae</taxon>
    </lineage>
</organism>
<dbReference type="Gene3D" id="3.30.2010.10">
    <property type="entry name" value="Metalloproteases ('zincins'), catalytic domain"/>
    <property type="match status" value="1"/>
</dbReference>
<dbReference type="PANTHER" id="PTHR30399:SF1">
    <property type="entry name" value="UTP PYROPHOSPHATASE"/>
    <property type="match status" value="1"/>
</dbReference>
<protein>
    <recommendedName>
        <fullName evidence="1">YgjP-like metallopeptidase domain-containing protein</fullName>
    </recommendedName>
</protein>
<evidence type="ECO:0000313" key="3">
    <source>
        <dbReference type="Proteomes" id="UP000050535"/>
    </source>
</evidence>